<dbReference type="Pfam" id="PF00534">
    <property type="entry name" value="Glycos_transf_1"/>
    <property type="match status" value="1"/>
</dbReference>
<proteinExistence type="predicted"/>
<feature type="domain" description="Glycosyl transferase family 1" evidence="1">
    <location>
        <begin position="229"/>
        <end position="355"/>
    </location>
</feature>
<protein>
    <submittedName>
        <fullName evidence="2">Glycosyl transferase group 1</fullName>
    </submittedName>
</protein>
<dbReference type="Proteomes" id="UP000000491">
    <property type="component" value="Chromosome"/>
</dbReference>
<dbReference type="PANTHER" id="PTHR46401:SF9">
    <property type="entry name" value="MANNOSYLTRANSFERASE A"/>
    <property type="match status" value="1"/>
</dbReference>
<dbReference type="InterPro" id="IPR001296">
    <property type="entry name" value="Glyco_trans_1"/>
</dbReference>
<organism evidence="2 3">
    <name type="scientific">Zymomonas mobilis subsp. pomaceae (strain ATCC 29192 / DSM 22645 / JCM 10191 / CCUG 17912 / NBRC 13757 / NCIMB 11200 / NRRL B-4491 / Barker I)</name>
    <dbReference type="NCBI Taxonomy" id="579138"/>
    <lineage>
        <taxon>Bacteria</taxon>
        <taxon>Pseudomonadati</taxon>
        <taxon>Pseudomonadota</taxon>
        <taxon>Alphaproteobacteria</taxon>
        <taxon>Sphingomonadales</taxon>
        <taxon>Zymomonadaceae</taxon>
        <taxon>Zymomonas</taxon>
    </lineage>
</organism>
<dbReference type="HOGENOM" id="CLU_009583_34_0_5"/>
<dbReference type="PATRIC" id="fig|579138.3.peg.376"/>
<name>F8EUX4_ZYMMT</name>
<reference evidence="2 3" key="1">
    <citation type="journal article" date="2011" name="J. Bacteriol.">
        <title>Genome sequence of the ethanol-producing Zymomonas mobilis subsp. pomaceae lectotype strain ATCC 29192.</title>
        <authorList>
            <person name="Kouvelis V.N."/>
            <person name="Davenport K.W."/>
            <person name="Brettin T.S."/>
            <person name="Bruce D."/>
            <person name="Detter C."/>
            <person name="Han C.S."/>
            <person name="Nolan M."/>
            <person name="Tapia R."/>
            <person name="Damoulaki A."/>
            <person name="Kyrpides N.C."/>
            <person name="Typas M.A."/>
            <person name="Pappas K.M."/>
        </authorList>
    </citation>
    <scope>NUCLEOTIDE SEQUENCE [LARGE SCALE GENOMIC DNA]</scope>
    <source>
        <strain evidence="3">ATCC 29192 / DSM 22645 / JCM 10191 / CCUG 17912 / NBRC 13757 / NCIMB 11200 / NRRL B-4491 / Barker I</strain>
    </source>
</reference>
<dbReference type="STRING" id="579138.Zymop_0359"/>
<accession>F8EUX4</accession>
<dbReference type="PANTHER" id="PTHR46401">
    <property type="entry name" value="GLYCOSYLTRANSFERASE WBBK-RELATED"/>
    <property type="match status" value="1"/>
</dbReference>
<dbReference type="Gene3D" id="3.40.50.2000">
    <property type="entry name" value="Glycogen Phosphorylase B"/>
    <property type="match status" value="1"/>
</dbReference>
<evidence type="ECO:0000259" key="1">
    <source>
        <dbReference type="Pfam" id="PF00534"/>
    </source>
</evidence>
<dbReference type="CDD" id="cd03809">
    <property type="entry name" value="GT4_MtfB-like"/>
    <property type="match status" value="1"/>
</dbReference>
<gene>
    <name evidence="2" type="ordered locus">Zymop_0359</name>
</gene>
<evidence type="ECO:0000313" key="3">
    <source>
        <dbReference type="Proteomes" id="UP000000491"/>
    </source>
</evidence>
<sequence length="415" mass="47593">MLPDREIILDLSRLLSRILHSTPTGVDRVEMAYARELMQTIPDHLHFAVVNIFGAYGRIPRETALSFLTHTEALWNGKITIPSKKIERLVYISNIYRRMWPRSVPPKPSHVTRIFLQSSPHHLTHKKLTASILKKEHAKFVCLLHDLIPIEFPEYARPDGAELHIKRLRTVAELADGIIANSYDTQKEFQTFSKNFGRSIPIITAHLGIDPIHKTFSEKNGQTLKNLFDIDNISKDHPIFICLGTIEPRKNHLLLLNIWRKLVQNYGDKAPYLILIGRRGWENENIVDMLERCPAIKKRVYEFSNLDDRQIQLWLKQARALLMPSFAEGYGLPIAEAINLNLPVICSDIPAHREVGGEVAEFLDPLDGVGWLDTILDYSQAESKRVKAQKIAMKEWQPPSWKTHISAVLQLVQDL</sequence>
<dbReference type="SUPFAM" id="SSF53756">
    <property type="entry name" value="UDP-Glycosyltransferase/glycogen phosphorylase"/>
    <property type="match status" value="1"/>
</dbReference>
<evidence type="ECO:0000313" key="2">
    <source>
        <dbReference type="EMBL" id="AEI37262.1"/>
    </source>
</evidence>
<dbReference type="EMBL" id="CP002865">
    <property type="protein sequence ID" value="AEI37262.1"/>
    <property type="molecule type" value="Genomic_DNA"/>
</dbReference>
<keyword evidence="2" id="KW-0808">Transferase</keyword>
<dbReference type="RefSeq" id="WP_013933661.1">
    <property type="nucleotide sequence ID" value="NC_015709.1"/>
</dbReference>
<dbReference type="KEGG" id="zmp:Zymop_0359"/>
<dbReference type="eggNOG" id="COG0438">
    <property type="taxonomic scope" value="Bacteria"/>
</dbReference>
<dbReference type="AlphaFoldDB" id="F8EUX4"/>
<dbReference type="GO" id="GO:0016757">
    <property type="term" value="F:glycosyltransferase activity"/>
    <property type="evidence" value="ECO:0007669"/>
    <property type="project" value="InterPro"/>
</dbReference>